<dbReference type="AlphaFoldDB" id="A0A1Q2CJL6"/>
<dbReference type="InterPro" id="IPR050463">
    <property type="entry name" value="Gfo/Idh/MocA_oxidrdct_glycsds"/>
</dbReference>
<dbReference type="Proteomes" id="UP000188145">
    <property type="component" value="Chromosome"/>
</dbReference>
<dbReference type="Pfam" id="PF01408">
    <property type="entry name" value="GFO_IDH_MocA"/>
    <property type="match status" value="1"/>
</dbReference>
<keyword evidence="1" id="KW-0560">Oxidoreductase</keyword>
<feature type="domain" description="Gfo/Idh/MocA-like oxidoreductase N-terminal" evidence="2">
    <location>
        <begin position="5"/>
        <end position="124"/>
    </location>
</feature>
<dbReference type="EMBL" id="CP019606">
    <property type="protein sequence ID" value="AQP46294.1"/>
    <property type="molecule type" value="Genomic_DNA"/>
</dbReference>
<name>A0A1Q2CJL6_9ACTN</name>
<dbReference type="GO" id="GO:0000166">
    <property type="term" value="F:nucleotide binding"/>
    <property type="evidence" value="ECO:0007669"/>
    <property type="project" value="InterPro"/>
</dbReference>
<dbReference type="SUPFAM" id="SSF51735">
    <property type="entry name" value="NAD(P)-binding Rossmann-fold domains"/>
    <property type="match status" value="1"/>
</dbReference>
<evidence type="ECO:0000313" key="5">
    <source>
        <dbReference type="Proteomes" id="UP000188145"/>
    </source>
</evidence>
<dbReference type="PANTHER" id="PTHR43818">
    <property type="entry name" value="BCDNA.GH03377"/>
    <property type="match status" value="1"/>
</dbReference>
<gene>
    <name evidence="4" type="ORF">BW730_00610</name>
</gene>
<dbReference type="Pfam" id="PF22725">
    <property type="entry name" value="GFO_IDH_MocA_C3"/>
    <property type="match status" value="1"/>
</dbReference>
<reference evidence="5" key="1">
    <citation type="submission" date="2017-02" db="EMBL/GenBank/DDBJ databases">
        <title>Tessaracoccus aquaemaris sp. nov., isolated from the intestine of a Korean rockfish, Sebastes schlegelii, in a marine aquaculture pond.</title>
        <authorList>
            <person name="Tak E.J."/>
            <person name="Bae J.-W."/>
        </authorList>
    </citation>
    <scope>NUCLEOTIDE SEQUENCE [LARGE SCALE GENOMIC DNA]</scope>
    <source>
        <strain evidence="5">NSG39</strain>
    </source>
</reference>
<evidence type="ECO:0000313" key="4">
    <source>
        <dbReference type="EMBL" id="AQP46294.1"/>
    </source>
</evidence>
<dbReference type="Gene3D" id="3.30.360.10">
    <property type="entry name" value="Dihydrodipicolinate Reductase, domain 2"/>
    <property type="match status" value="1"/>
</dbReference>
<sequence>MGEPLRVGIVGLGNILGQYLDTFAALPDVTVAAVADLDAERAADVAADLSRTQGEAARAVTLEDLLSADDVDVVLNLTTPAAHARVALAAIAAGKPVYGEKPLAATMAEAAEVMRAAEARGVDVLCAPDTVLGVGIQTARRAVDDGLIGEPVAATATMVTPGHEAWHPNPDFYYLPGGGPLMDMGPYYVTALVHLLGPVVSVVGVGSRSRAARTVASGPRAGESFPVEVDTHVTGVLSHASGAVATLVMSFDAVATASSHLEVHGTAGSLAVPDPNQFDGEVRLAPLGGDGFAAIPPSAGYVEAGRGIGLFDWAENRPSAPRVSGEVGLHVLEIMESLLKSDGRTIALGSTAARPDPVPLTMCR</sequence>
<dbReference type="KEGG" id="tes:BW730_00610"/>
<dbReference type="PANTHER" id="PTHR43818:SF11">
    <property type="entry name" value="BCDNA.GH03377"/>
    <property type="match status" value="1"/>
</dbReference>
<dbReference type="RefSeq" id="WP_077684615.1">
    <property type="nucleotide sequence ID" value="NZ_CP019606.1"/>
</dbReference>
<evidence type="ECO:0000259" key="3">
    <source>
        <dbReference type="Pfam" id="PF22725"/>
    </source>
</evidence>
<evidence type="ECO:0000259" key="2">
    <source>
        <dbReference type="Pfam" id="PF01408"/>
    </source>
</evidence>
<feature type="domain" description="GFO/IDH/MocA-like oxidoreductase" evidence="3">
    <location>
        <begin position="136"/>
        <end position="270"/>
    </location>
</feature>
<keyword evidence="5" id="KW-1185">Reference proteome</keyword>
<dbReference type="OrthoDB" id="9776544at2"/>
<dbReference type="SUPFAM" id="SSF55347">
    <property type="entry name" value="Glyceraldehyde-3-phosphate dehydrogenase-like, C-terminal domain"/>
    <property type="match status" value="1"/>
</dbReference>
<dbReference type="STRING" id="1332264.BW730_00610"/>
<dbReference type="GO" id="GO:0016491">
    <property type="term" value="F:oxidoreductase activity"/>
    <property type="evidence" value="ECO:0007669"/>
    <property type="project" value="UniProtKB-KW"/>
</dbReference>
<dbReference type="InterPro" id="IPR036291">
    <property type="entry name" value="NAD(P)-bd_dom_sf"/>
</dbReference>
<evidence type="ECO:0000256" key="1">
    <source>
        <dbReference type="ARBA" id="ARBA00023002"/>
    </source>
</evidence>
<accession>A0A1Q2CJL6</accession>
<proteinExistence type="predicted"/>
<dbReference type="InterPro" id="IPR000683">
    <property type="entry name" value="Gfo/Idh/MocA-like_OxRdtase_N"/>
</dbReference>
<protein>
    <submittedName>
        <fullName evidence="4">Oxidoreductase</fullName>
    </submittedName>
</protein>
<organism evidence="4 5">
    <name type="scientific">Tessaracoccus aquimaris</name>
    <dbReference type="NCBI Taxonomy" id="1332264"/>
    <lineage>
        <taxon>Bacteria</taxon>
        <taxon>Bacillati</taxon>
        <taxon>Actinomycetota</taxon>
        <taxon>Actinomycetes</taxon>
        <taxon>Propionibacteriales</taxon>
        <taxon>Propionibacteriaceae</taxon>
        <taxon>Tessaracoccus</taxon>
    </lineage>
</organism>
<dbReference type="InterPro" id="IPR055170">
    <property type="entry name" value="GFO_IDH_MocA-like_dom"/>
</dbReference>
<dbReference type="Gene3D" id="3.40.50.720">
    <property type="entry name" value="NAD(P)-binding Rossmann-like Domain"/>
    <property type="match status" value="1"/>
</dbReference>